<evidence type="ECO:0000256" key="1">
    <source>
        <dbReference type="SAM" id="MobiDB-lite"/>
    </source>
</evidence>
<feature type="domain" description="HTH cro/C1-type" evidence="2">
    <location>
        <begin position="82"/>
        <end position="137"/>
    </location>
</feature>
<dbReference type="PROSITE" id="PS50943">
    <property type="entry name" value="HTH_CROC1"/>
    <property type="match status" value="1"/>
</dbReference>
<accession>A0A3R0PZY6</accession>
<dbReference type="InterPro" id="IPR010982">
    <property type="entry name" value="Lambda_DNA-bd_dom_sf"/>
</dbReference>
<proteinExistence type="predicted"/>
<dbReference type="SUPFAM" id="SSF47413">
    <property type="entry name" value="lambda repressor-like DNA-binding domains"/>
    <property type="match status" value="1"/>
</dbReference>
<sequence>MFSTNHDPRSINSLLLCAQVALLSGSVSNTDVINVLDVAQDLISLIVTSSANNEISTTNSNKEQSTPLCAPYTADLNIGDHIQFARKNLGMSLDDLAAAVIPSDVEVLLEWENNKSEPCASEIIRLSQALKCDPMWLLTGETTRQYPATPVHQSRNQYSGQQRSDASDHASHHVKHQSQA</sequence>
<comment type="caution">
    <text evidence="3">The sequence shown here is derived from an EMBL/GenBank/DDBJ whole genome shotgun (WGS) entry which is preliminary data.</text>
</comment>
<dbReference type="EMBL" id="RTRY01000004">
    <property type="protein sequence ID" value="MJX46593.1"/>
    <property type="molecule type" value="Genomic_DNA"/>
</dbReference>
<dbReference type="Proteomes" id="UP000885264">
    <property type="component" value="Unassembled WGS sequence"/>
</dbReference>
<evidence type="ECO:0000259" key="2">
    <source>
        <dbReference type="PROSITE" id="PS50943"/>
    </source>
</evidence>
<protein>
    <recommendedName>
        <fullName evidence="2">HTH cro/C1-type domain-containing protein</fullName>
    </recommendedName>
</protein>
<organism evidence="3">
    <name type="scientific">Salmonella enterica</name>
    <name type="common">Salmonella choleraesuis</name>
    <dbReference type="NCBI Taxonomy" id="28901"/>
    <lineage>
        <taxon>Bacteria</taxon>
        <taxon>Pseudomonadati</taxon>
        <taxon>Pseudomonadota</taxon>
        <taxon>Gammaproteobacteria</taxon>
        <taxon>Enterobacterales</taxon>
        <taxon>Enterobacteriaceae</taxon>
        <taxon>Salmonella</taxon>
    </lineage>
</organism>
<dbReference type="Gene3D" id="1.10.260.40">
    <property type="entry name" value="lambda repressor-like DNA-binding domains"/>
    <property type="match status" value="1"/>
</dbReference>
<name>A0A3R0PZY6_SALER</name>
<gene>
    <name evidence="3" type="ORF">DTA53_06590</name>
</gene>
<dbReference type="GO" id="GO:0003677">
    <property type="term" value="F:DNA binding"/>
    <property type="evidence" value="ECO:0007669"/>
    <property type="project" value="InterPro"/>
</dbReference>
<feature type="compositionally biased region" description="Polar residues" evidence="1">
    <location>
        <begin position="144"/>
        <end position="164"/>
    </location>
</feature>
<dbReference type="CDD" id="cd00093">
    <property type="entry name" value="HTH_XRE"/>
    <property type="match status" value="1"/>
</dbReference>
<dbReference type="AlphaFoldDB" id="A0A3R0PZY6"/>
<reference evidence="3" key="1">
    <citation type="submission" date="2018-07" db="EMBL/GenBank/DDBJ databases">
        <authorList>
            <consortium name="GenomeTrakr network: Whole genome sequencing for foodborne pathogen traceback"/>
        </authorList>
    </citation>
    <scope>NUCLEOTIDE SEQUENCE [LARGE SCALE GENOMIC DNA]</scope>
    <source>
        <strain evidence="3">FDA00013282</strain>
    </source>
</reference>
<dbReference type="Pfam" id="PF12844">
    <property type="entry name" value="HTH_19"/>
    <property type="match status" value="1"/>
</dbReference>
<feature type="region of interest" description="Disordered" evidence="1">
    <location>
        <begin position="144"/>
        <end position="180"/>
    </location>
</feature>
<evidence type="ECO:0000313" key="3">
    <source>
        <dbReference type="EMBL" id="MJX46593.1"/>
    </source>
</evidence>
<dbReference type="InterPro" id="IPR001387">
    <property type="entry name" value="Cro/C1-type_HTH"/>
</dbReference>